<evidence type="ECO:0000313" key="5">
    <source>
        <dbReference type="Proteomes" id="UP000465302"/>
    </source>
</evidence>
<reference evidence="3 4" key="1">
    <citation type="submission" date="2017-10" db="EMBL/GenBank/DDBJ databases">
        <title>The new phylogeny of genus Mycobacterium.</title>
        <authorList>
            <person name="Tortoli E."/>
            <person name="Trovato A."/>
            <person name="Cirillo D.M."/>
        </authorList>
    </citation>
    <scope>NUCLEOTIDE SEQUENCE [LARGE SCALE GENOMIC DNA]</scope>
    <source>
        <strain evidence="3 4">CCUG37673</strain>
    </source>
</reference>
<protein>
    <submittedName>
        <fullName evidence="3">DUF4440 domain-containing protein</fullName>
    </submittedName>
</protein>
<dbReference type="EMBL" id="PDCP01000004">
    <property type="protein sequence ID" value="PEG42058.1"/>
    <property type="molecule type" value="Genomic_DNA"/>
</dbReference>
<comment type="caution">
    <text evidence="3">The sequence shown here is derived from an EMBL/GenBank/DDBJ whole genome shotgun (WGS) entry which is preliminary data.</text>
</comment>
<dbReference type="OrthoDB" id="8420006at2"/>
<reference evidence="2 5" key="2">
    <citation type="journal article" date="2019" name="Emerg. Microbes Infect.">
        <title>Comprehensive subspecies identification of 175 nontuberculous mycobacteria species based on 7547 genomic profiles.</title>
        <authorList>
            <person name="Matsumoto Y."/>
            <person name="Kinjo T."/>
            <person name="Motooka D."/>
            <person name="Nabeya D."/>
            <person name="Jung N."/>
            <person name="Uechi K."/>
            <person name="Horii T."/>
            <person name="Iida T."/>
            <person name="Fujita J."/>
            <person name="Nakamura S."/>
        </authorList>
    </citation>
    <scope>NUCLEOTIDE SEQUENCE [LARGE SCALE GENOMIC DNA]</scope>
    <source>
        <strain evidence="2 5">JCM 6377</strain>
    </source>
</reference>
<dbReference type="Proteomes" id="UP000220914">
    <property type="component" value="Unassembled WGS sequence"/>
</dbReference>
<reference evidence="2" key="3">
    <citation type="submission" date="2020-02" db="EMBL/GenBank/DDBJ databases">
        <authorList>
            <person name="Matsumoto Y."/>
            <person name="Motooka D."/>
            <person name="Nakamura S."/>
        </authorList>
    </citation>
    <scope>NUCLEOTIDE SEQUENCE</scope>
    <source>
        <strain evidence="2">JCM 6377</strain>
    </source>
</reference>
<evidence type="ECO:0000259" key="1">
    <source>
        <dbReference type="Pfam" id="PF13474"/>
    </source>
</evidence>
<dbReference type="AlphaFoldDB" id="A0A2A7NF10"/>
<sequence length="139" mass="15494">MATHEPTTGQVIEAAQRIVDAFAATDGDRYFACFSPDATFCFHTEPDRLNDRAAYERLWQEWISSGWRVRSCESSNQLVQTFPGGAVFTHDVATIVATADGEELTHERETIVFRVDDDRLVAIHEHLSPAPVDLSGETP</sequence>
<proteinExistence type="predicted"/>
<dbReference type="EMBL" id="BLKS01000001">
    <property type="protein sequence ID" value="GFG49779.1"/>
    <property type="molecule type" value="Genomic_DNA"/>
</dbReference>
<keyword evidence="4" id="KW-1185">Reference proteome</keyword>
<organism evidence="3 4">
    <name type="scientific">Mycolicibacterium agri</name>
    <name type="common">Mycobacterium agri</name>
    <dbReference type="NCBI Taxonomy" id="36811"/>
    <lineage>
        <taxon>Bacteria</taxon>
        <taxon>Bacillati</taxon>
        <taxon>Actinomycetota</taxon>
        <taxon>Actinomycetes</taxon>
        <taxon>Mycobacteriales</taxon>
        <taxon>Mycobacteriaceae</taxon>
        <taxon>Mycolicibacterium</taxon>
    </lineage>
</organism>
<gene>
    <name evidence="3" type="ORF">CQY20_04110</name>
    <name evidence="2" type="ORF">MAGR_12200</name>
</gene>
<accession>A0A2A7NF10</accession>
<dbReference type="RefSeq" id="WP_097938372.1">
    <property type="nucleotide sequence ID" value="NZ_BLKS01000001.1"/>
</dbReference>
<evidence type="ECO:0000313" key="3">
    <source>
        <dbReference type="EMBL" id="PEG42058.1"/>
    </source>
</evidence>
<evidence type="ECO:0000313" key="4">
    <source>
        <dbReference type="Proteomes" id="UP000220914"/>
    </source>
</evidence>
<name>A0A2A7NF10_MYCAG</name>
<evidence type="ECO:0000313" key="2">
    <source>
        <dbReference type="EMBL" id="GFG49779.1"/>
    </source>
</evidence>
<dbReference type="Proteomes" id="UP000465302">
    <property type="component" value="Unassembled WGS sequence"/>
</dbReference>
<feature type="domain" description="SnoaL-like" evidence="1">
    <location>
        <begin position="12"/>
        <end position="130"/>
    </location>
</feature>
<dbReference type="InterPro" id="IPR032710">
    <property type="entry name" value="NTF2-like_dom_sf"/>
</dbReference>
<dbReference type="InterPro" id="IPR037401">
    <property type="entry name" value="SnoaL-like"/>
</dbReference>
<dbReference type="Gene3D" id="3.10.450.50">
    <property type="match status" value="1"/>
</dbReference>
<dbReference type="Pfam" id="PF13474">
    <property type="entry name" value="SnoaL_3"/>
    <property type="match status" value="1"/>
</dbReference>
<dbReference type="SUPFAM" id="SSF54427">
    <property type="entry name" value="NTF2-like"/>
    <property type="match status" value="1"/>
</dbReference>